<dbReference type="AlphaFoldDB" id="M5AXF1"/>
<organism evidence="2 3">
    <name type="scientific">Levilactobacillus brevis KB290</name>
    <dbReference type="NCBI Taxonomy" id="1001583"/>
    <lineage>
        <taxon>Bacteria</taxon>
        <taxon>Bacillati</taxon>
        <taxon>Bacillota</taxon>
        <taxon>Bacilli</taxon>
        <taxon>Lactobacillales</taxon>
        <taxon>Lactobacillaceae</taxon>
        <taxon>Levilactobacillus</taxon>
    </lineage>
</organism>
<gene>
    <name evidence="2" type="ORF">LVISKB_0081</name>
</gene>
<dbReference type="InterPro" id="IPR036291">
    <property type="entry name" value="NAD(P)-bd_dom_sf"/>
</dbReference>
<evidence type="ECO:0000313" key="3">
    <source>
        <dbReference type="Proteomes" id="UP000012042"/>
    </source>
</evidence>
<dbReference type="HOGENOM" id="CLU_025711_1_2_9"/>
<dbReference type="Gene3D" id="3.40.50.720">
    <property type="entry name" value="NAD(P)-binding Rossmann-like Domain"/>
    <property type="match status" value="1"/>
</dbReference>
<evidence type="ECO:0000313" key="2">
    <source>
        <dbReference type="EMBL" id="BAN05716.1"/>
    </source>
</evidence>
<dbReference type="InterPro" id="IPR016040">
    <property type="entry name" value="NAD(P)-bd_dom"/>
</dbReference>
<protein>
    <submittedName>
        <fullName evidence="2">Uncharacterized sugar epimerase yhfK</fullName>
    </submittedName>
</protein>
<reference evidence="2 3" key="1">
    <citation type="journal article" date="2013" name="PLoS ONE">
        <title>Genomic Analysis by Deep Sequencing of the Probiotic Lactobacillus brevis KB290 Harboring Nine Plasmids Reveals Genomic Stability.</title>
        <authorList>
            <person name="Fukao M."/>
            <person name="Oshima K."/>
            <person name="Morita H."/>
            <person name="Toh H."/>
            <person name="Suda W."/>
            <person name="Kim S.W."/>
            <person name="Suzuki S."/>
            <person name="Yakabe T."/>
            <person name="Hattori M."/>
            <person name="Yajima N."/>
        </authorList>
    </citation>
    <scope>NUCLEOTIDE SEQUENCE [LARGE SCALE GENOMIC DNA]</scope>
    <source>
        <strain evidence="2 3">KB290</strain>
    </source>
</reference>
<dbReference type="PATRIC" id="fig|1001583.3.peg.78"/>
<dbReference type="PANTHER" id="PTHR15020">
    <property type="entry name" value="FLAVIN REDUCTASE-RELATED"/>
    <property type="match status" value="1"/>
</dbReference>
<dbReference type="CDD" id="cd05243">
    <property type="entry name" value="SDR_a5"/>
    <property type="match status" value="1"/>
</dbReference>
<dbReference type="SUPFAM" id="SSF51735">
    <property type="entry name" value="NAD(P)-binding Rossmann-fold domains"/>
    <property type="match status" value="1"/>
</dbReference>
<dbReference type="Proteomes" id="UP000012042">
    <property type="component" value="Chromosome"/>
</dbReference>
<accession>M5AXF1</accession>
<sequence>MDAVKSSGPFFSQTRPCIMELNGKRGWTGMQVLVVGANGQVGRLLMQQLLAAGDTPVAGLKPTEDGEEWADQGLMVCKMDLLAKPEQLASAIMGMDAVIFAAGSGGQTKADMTLLIDLDGAVKTMQAAEIAGVSRFLMISMLFAEDRNRWADPLKPLYVAKFYADNWLVRQTHLDYTIVQPGALSFHAGTGLIKSDPLAVGSVPRADLAAFLVAALHAPQTIGKTIPLLSGDQSIAQVIDQL</sequence>
<feature type="domain" description="NAD(P)-binding" evidence="1">
    <location>
        <begin position="36"/>
        <end position="219"/>
    </location>
</feature>
<dbReference type="KEGG" id="lbk:LVISKB_0081"/>
<dbReference type="Pfam" id="PF13460">
    <property type="entry name" value="NAD_binding_10"/>
    <property type="match status" value="1"/>
</dbReference>
<proteinExistence type="predicted"/>
<evidence type="ECO:0000259" key="1">
    <source>
        <dbReference type="Pfam" id="PF13460"/>
    </source>
</evidence>
<dbReference type="PANTHER" id="PTHR15020:SF50">
    <property type="entry name" value="UPF0659 PROTEIN YMR090W"/>
    <property type="match status" value="1"/>
</dbReference>
<name>M5AXF1_LEVBR</name>
<dbReference type="EMBL" id="AP012167">
    <property type="protein sequence ID" value="BAN05716.1"/>
    <property type="molecule type" value="Genomic_DNA"/>
</dbReference>